<dbReference type="EMBL" id="JALBUF010000001">
    <property type="protein sequence ID" value="MCI0182008.1"/>
    <property type="molecule type" value="Genomic_DNA"/>
</dbReference>
<dbReference type="InterPro" id="IPR051453">
    <property type="entry name" value="MBL_Glyoxalase_II"/>
</dbReference>
<dbReference type="SUPFAM" id="SSF56281">
    <property type="entry name" value="Metallo-hydrolase/oxidoreductase"/>
    <property type="match status" value="1"/>
</dbReference>
<organism evidence="6 7">
    <name type="scientific">Sulfoacidibacillus ferrooxidans</name>
    <dbReference type="NCBI Taxonomy" id="2005001"/>
    <lineage>
        <taxon>Bacteria</taxon>
        <taxon>Bacillati</taxon>
        <taxon>Bacillota</taxon>
        <taxon>Bacilli</taxon>
        <taxon>Bacillales</taxon>
        <taxon>Alicyclobacillaceae</taxon>
        <taxon>Sulfoacidibacillus</taxon>
    </lineage>
</organism>
<dbReference type="Gene3D" id="3.60.15.10">
    <property type="entry name" value="Ribonuclease Z/Hydroxyacylglutathione hydrolase-like"/>
    <property type="match status" value="1"/>
</dbReference>
<dbReference type="Proteomes" id="UP001139263">
    <property type="component" value="Unassembled WGS sequence"/>
</dbReference>
<dbReference type="GO" id="GO:0046872">
    <property type="term" value="F:metal ion binding"/>
    <property type="evidence" value="ECO:0007669"/>
    <property type="project" value="UniProtKB-KW"/>
</dbReference>
<dbReference type="InterPro" id="IPR001279">
    <property type="entry name" value="Metallo-B-lactamas"/>
</dbReference>
<evidence type="ECO:0000256" key="1">
    <source>
        <dbReference type="ARBA" id="ARBA00001947"/>
    </source>
</evidence>
<evidence type="ECO:0000256" key="3">
    <source>
        <dbReference type="ARBA" id="ARBA00022801"/>
    </source>
</evidence>
<dbReference type="SMART" id="SM00849">
    <property type="entry name" value="Lactamase_B"/>
    <property type="match status" value="1"/>
</dbReference>
<keyword evidence="3 6" id="KW-0378">Hydrolase</keyword>
<protein>
    <submittedName>
        <fullName evidence="6">Metallo-hydrolase</fullName>
        <ecNumber evidence="6">3.-.-.-</ecNumber>
    </submittedName>
</protein>
<dbReference type="AlphaFoldDB" id="A0A9X1V8L8"/>
<comment type="caution">
    <text evidence="6">The sequence shown here is derived from an EMBL/GenBank/DDBJ whole genome shotgun (WGS) entry which is preliminary data.</text>
</comment>
<dbReference type="PANTHER" id="PTHR46233">
    <property type="entry name" value="HYDROXYACYLGLUTATHIONE HYDROLASE GLOC"/>
    <property type="match status" value="1"/>
</dbReference>
<dbReference type="EC" id="3.-.-.-" evidence="6"/>
<evidence type="ECO:0000256" key="2">
    <source>
        <dbReference type="ARBA" id="ARBA00022723"/>
    </source>
</evidence>
<dbReference type="InterPro" id="IPR036866">
    <property type="entry name" value="RibonucZ/Hydroxyglut_hydro"/>
</dbReference>
<evidence type="ECO:0000313" key="6">
    <source>
        <dbReference type="EMBL" id="MCI0182008.1"/>
    </source>
</evidence>
<accession>A0A9X1V8L8</accession>
<proteinExistence type="predicted"/>
<dbReference type="CDD" id="cd06262">
    <property type="entry name" value="metallo-hydrolase-like_MBL-fold"/>
    <property type="match status" value="1"/>
</dbReference>
<comment type="cofactor">
    <cofactor evidence="1">
        <name>Zn(2+)</name>
        <dbReference type="ChEBI" id="CHEBI:29105"/>
    </cofactor>
</comment>
<keyword evidence="2" id="KW-0479">Metal-binding</keyword>
<keyword evidence="4" id="KW-0862">Zinc</keyword>
<reference evidence="6" key="1">
    <citation type="submission" date="2022-03" db="EMBL/GenBank/DDBJ databases">
        <title>Draft Genome Sequence of Firmicute Strain S0AB, a Heterotrophic Iron/Sulfur-Oxidizing Extreme Acidophile.</title>
        <authorList>
            <person name="Vergara E."/>
            <person name="Pakostova E."/>
            <person name="Johnson D.B."/>
            <person name="Holmes D.S."/>
        </authorList>
    </citation>
    <scope>NUCLEOTIDE SEQUENCE</scope>
    <source>
        <strain evidence="6">S0AB</strain>
    </source>
</reference>
<dbReference type="RefSeq" id="WP_241711628.1">
    <property type="nucleotide sequence ID" value="NZ_JALBUF010000001.1"/>
</dbReference>
<evidence type="ECO:0000313" key="7">
    <source>
        <dbReference type="Proteomes" id="UP001139263"/>
    </source>
</evidence>
<evidence type="ECO:0000256" key="4">
    <source>
        <dbReference type="ARBA" id="ARBA00022833"/>
    </source>
</evidence>
<sequence length="210" mass="23600">MRIWRFTRNQLGTNTYVVSDDNGYGMVIDPSFSDMTEVLQLIAKESLHILYIVNTHCHFDHVLGNEELRSALQVPLLIHEQELPLLLSAHEKALEWLDLVVKTSKPDGYLVGGDVITIGSLHFTVLETPGHSPGGVCFYCEEEHTLFSGDTLFAGTVGRVDLEFANGPQLIRSLHEQLWPLPDETLVYPGHEDDTTIGEERAVNPYFHFA</sequence>
<dbReference type="GO" id="GO:0016787">
    <property type="term" value="F:hydrolase activity"/>
    <property type="evidence" value="ECO:0007669"/>
    <property type="project" value="UniProtKB-KW"/>
</dbReference>
<dbReference type="PANTHER" id="PTHR46233:SF3">
    <property type="entry name" value="HYDROXYACYLGLUTATHIONE HYDROLASE GLOC"/>
    <property type="match status" value="1"/>
</dbReference>
<name>A0A9X1V8L8_9BACL</name>
<feature type="domain" description="Metallo-beta-lactamase" evidence="5">
    <location>
        <begin position="12"/>
        <end position="191"/>
    </location>
</feature>
<evidence type="ECO:0000259" key="5">
    <source>
        <dbReference type="SMART" id="SM00849"/>
    </source>
</evidence>
<dbReference type="Pfam" id="PF00753">
    <property type="entry name" value="Lactamase_B"/>
    <property type="match status" value="1"/>
</dbReference>
<keyword evidence="7" id="KW-1185">Reference proteome</keyword>
<gene>
    <name evidence="6" type="ORF">MM817_00259</name>
</gene>